<evidence type="ECO:0000256" key="10">
    <source>
        <dbReference type="PROSITE-ProRule" id="PRU10144"/>
    </source>
</evidence>
<feature type="signal peptide" evidence="12">
    <location>
        <begin position="1"/>
        <end position="21"/>
    </location>
</feature>
<organism evidence="15 16">
    <name type="scientific">Dasania phycosphaerae</name>
    <dbReference type="NCBI Taxonomy" id="2950436"/>
    <lineage>
        <taxon>Bacteria</taxon>
        <taxon>Pseudomonadati</taxon>
        <taxon>Pseudomonadota</taxon>
        <taxon>Gammaproteobacteria</taxon>
        <taxon>Cellvibrionales</taxon>
        <taxon>Spongiibacteraceae</taxon>
        <taxon>Dasania</taxon>
    </lineage>
</organism>
<dbReference type="InterPro" id="IPR010917">
    <property type="entry name" value="TonB_rcpt_CS"/>
</dbReference>
<keyword evidence="16" id="KW-1185">Reference proteome</keyword>
<evidence type="ECO:0000256" key="12">
    <source>
        <dbReference type="SAM" id="SignalP"/>
    </source>
</evidence>
<evidence type="ECO:0000313" key="16">
    <source>
        <dbReference type="Proteomes" id="UP001069090"/>
    </source>
</evidence>
<dbReference type="InterPro" id="IPR012910">
    <property type="entry name" value="Plug_dom"/>
</dbReference>
<evidence type="ECO:0000256" key="6">
    <source>
        <dbReference type="ARBA" id="ARBA00023077"/>
    </source>
</evidence>
<dbReference type="EMBL" id="JAPTGG010000030">
    <property type="protein sequence ID" value="MCZ0867223.1"/>
    <property type="molecule type" value="Genomic_DNA"/>
</dbReference>
<dbReference type="RefSeq" id="WP_268905459.1">
    <property type="nucleotide sequence ID" value="NZ_JAPTGG010000030.1"/>
</dbReference>
<dbReference type="Gene3D" id="2.40.170.20">
    <property type="entry name" value="TonB-dependent receptor, beta-barrel domain"/>
    <property type="match status" value="1"/>
</dbReference>
<evidence type="ECO:0000256" key="3">
    <source>
        <dbReference type="ARBA" id="ARBA00022452"/>
    </source>
</evidence>
<dbReference type="Gene3D" id="2.170.130.10">
    <property type="entry name" value="TonB-dependent receptor, plug domain"/>
    <property type="match status" value="1"/>
</dbReference>
<keyword evidence="15" id="KW-0675">Receptor</keyword>
<evidence type="ECO:0000256" key="11">
    <source>
        <dbReference type="RuleBase" id="RU003357"/>
    </source>
</evidence>
<evidence type="ECO:0000259" key="13">
    <source>
        <dbReference type="Pfam" id="PF00593"/>
    </source>
</evidence>
<reference evidence="15 16" key="1">
    <citation type="submission" date="2022-12" db="EMBL/GenBank/DDBJ databases">
        <title>Dasania phycosphaerae sp. nov., isolated from particulate material of the south coast of Korea.</title>
        <authorList>
            <person name="Jiang Y."/>
        </authorList>
    </citation>
    <scope>NUCLEOTIDE SEQUENCE [LARGE SCALE GENOMIC DNA]</scope>
    <source>
        <strain evidence="15 16">GY-19</strain>
    </source>
</reference>
<feature type="chain" id="PRO_5039916035" evidence="12">
    <location>
        <begin position="22"/>
        <end position="718"/>
    </location>
</feature>
<evidence type="ECO:0000256" key="4">
    <source>
        <dbReference type="ARBA" id="ARBA00022692"/>
    </source>
</evidence>
<comment type="caution">
    <text evidence="15">The sequence shown here is derived from an EMBL/GenBank/DDBJ whole genome shotgun (WGS) entry which is preliminary data.</text>
</comment>
<keyword evidence="7 9" id="KW-0472">Membrane</keyword>
<dbReference type="Pfam" id="PF07715">
    <property type="entry name" value="Plug"/>
    <property type="match status" value="1"/>
</dbReference>
<keyword evidence="8 9" id="KW-0998">Cell outer membrane</keyword>
<dbReference type="InterPro" id="IPR039426">
    <property type="entry name" value="TonB-dep_rcpt-like"/>
</dbReference>
<evidence type="ECO:0000256" key="5">
    <source>
        <dbReference type="ARBA" id="ARBA00022729"/>
    </source>
</evidence>
<gene>
    <name evidence="15" type="ORF">O0V09_18660</name>
</gene>
<feature type="domain" description="TonB-dependent receptor-like beta-barrel" evidence="13">
    <location>
        <begin position="259"/>
        <end position="688"/>
    </location>
</feature>
<dbReference type="InterPro" id="IPR000531">
    <property type="entry name" value="Beta-barrel_TonB"/>
</dbReference>
<keyword evidence="5 12" id="KW-0732">Signal</keyword>
<evidence type="ECO:0000259" key="14">
    <source>
        <dbReference type="Pfam" id="PF07715"/>
    </source>
</evidence>
<dbReference type="SUPFAM" id="SSF56935">
    <property type="entry name" value="Porins"/>
    <property type="match status" value="1"/>
</dbReference>
<dbReference type="GO" id="GO:0009279">
    <property type="term" value="C:cell outer membrane"/>
    <property type="evidence" value="ECO:0007669"/>
    <property type="project" value="UniProtKB-SubCell"/>
</dbReference>
<dbReference type="PROSITE" id="PS52016">
    <property type="entry name" value="TONB_DEPENDENT_REC_3"/>
    <property type="match status" value="1"/>
</dbReference>
<dbReference type="InterPro" id="IPR036942">
    <property type="entry name" value="Beta-barrel_TonB_sf"/>
</dbReference>
<dbReference type="AlphaFoldDB" id="A0A9J6RSQ5"/>
<evidence type="ECO:0000256" key="2">
    <source>
        <dbReference type="ARBA" id="ARBA00022448"/>
    </source>
</evidence>
<evidence type="ECO:0000256" key="7">
    <source>
        <dbReference type="ARBA" id="ARBA00023136"/>
    </source>
</evidence>
<name>A0A9J6RSQ5_9GAMM</name>
<evidence type="ECO:0000256" key="9">
    <source>
        <dbReference type="PROSITE-ProRule" id="PRU01360"/>
    </source>
</evidence>
<dbReference type="PROSITE" id="PS01156">
    <property type="entry name" value="TONB_DEPENDENT_REC_2"/>
    <property type="match status" value="1"/>
</dbReference>
<dbReference type="PANTHER" id="PTHR30442:SF0">
    <property type="entry name" value="FE(3+) DICITRATE TRANSPORT PROTEIN FECA"/>
    <property type="match status" value="1"/>
</dbReference>
<comment type="subcellular location">
    <subcellularLocation>
        <location evidence="1 9">Cell outer membrane</location>
        <topology evidence="1 9">Multi-pass membrane protein</topology>
    </subcellularLocation>
</comment>
<protein>
    <submittedName>
        <fullName evidence="15">TonB-dependent receptor</fullName>
    </submittedName>
</protein>
<keyword evidence="3 9" id="KW-1134">Transmembrane beta strand</keyword>
<dbReference type="Proteomes" id="UP001069090">
    <property type="component" value="Unassembled WGS sequence"/>
</dbReference>
<keyword evidence="6 11" id="KW-0798">TonB box</keyword>
<evidence type="ECO:0000256" key="1">
    <source>
        <dbReference type="ARBA" id="ARBA00004571"/>
    </source>
</evidence>
<keyword evidence="4 9" id="KW-0812">Transmembrane</keyword>
<dbReference type="Pfam" id="PF00593">
    <property type="entry name" value="TonB_dep_Rec_b-barrel"/>
    <property type="match status" value="1"/>
</dbReference>
<dbReference type="InterPro" id="IPR037066">
    <property type="entry name" value="Plug_dom_sf"/>
</dbReference>
<evidence type="ECO:0000256" key="8">
    <source>
        <dbReference type="ARBA" id="ARBA00023237"/>
    </source>
</evidence>
<dbReference type="GO" id="GO:0033214">
    <property type="term" value="P:siderophore-iron import into cell"/>
    <property type="evidence" value="ECO:0007669"/>
    <property type="project" value="TreeGrafter"/>
</dbReference>
<comment type="similarity">
    <text evidence="9 11">Belongs to the TonB-dependent receptor family.</text>
</comment>
<feature type="domain" description="TonB-dependent receptor plug" evidence="14">
    <location>
        <begin position="38"/>
        <end position="148"/>
    </location>
</feature>
<dbReference type="PANTHER" id="PTHR30442">
    <property type="entry name" value="IRON III DICITRATE TRANSPORT PROTEIN FECA"/>
    <property type="match status" value="1"/>
</dbReference>
<accession>A0A9J6RSQ5</accession>
<feature type="short sequence motif" description="TonB C-terminal box" evidence="10">
    <location>
        <begin position="701"/>
        <end position="718"/>
    </location>
</feature>
<sequence>MLKFRGPLFAAAIFLANYSFAEGGYVEEVTIIGDRGDAQQLPGSAFVVDERALAKFEYTDINRMVRQVPGVYLQEEDGFGLRPNIGIRGAGAERSEKITLMEDGVLIAPAPYSAPAAYYFPVAGRMSGVEVLKGANILRHGPSTVAGVVNLISTRIPDEAGGQINLEAGEYGSNRITANYGNSGENWGWLVETHQQESDGFRDIDRSNRDSGFDIEDYVIKARINSDSHAPIYQQLDIKLQYSEEMSNETYVGLTDADFDTDVNRRYGLTELDQMNTRHNGANLRYLAKFNEQFSLTTTAYYNKFKRDWFKVDKIDGGSFGSIIDAANVGDQNAQDILDGIADAEISIKHNNREYLSKGVQLVADWTIADHQLQGGMRYHEDNVDRFQPAEVYQQTSGEMIFDSISNPNSSNNRVEEAEALALHLMDVWSVTDALQLTLGLRYEDIETEQRRYSDIVRSTSSVTAENSVDELLWSVGVTYDLSNQWQLLAGTHTGFAPTSPGAQENIDPEKSTNYEAGIRFQGDNVNVSAIAFYSDYENKVTNCSVAFPCGEFTSGSESEGESEIKGLELVLNSSLYKNSDLNIPLMVSYTYTDAEITDAAESNNQDGDVLAYVPENILNAQIGFELASGWSTYLNASYVDEMCIENSCERSGVDDTFLTTDDVLVFDLATHYQVNEATSVYLKMDNLFDEQGIVARSPGGARASKPRTATVGMKISF</sequence>
<evidence type="ECO:0000313" key="15">
    <source>
        <dbReference type="EMBL" id="MCZ0867223.1"/>
    </source>
</evidence>
<proteinExistence type="inferred from homology"/>
<keyword evidence="2 9" id="KW-0813">Transport</keyword>